<dbReference type="EMBL" id="LSSK01000696">
    <property type="protein sequence ID" value="OMH82303.1"/>
    <property type="molecule type" value="Genomic_DNA"/>
</dbReference>
<sequence>MKMVKDQIKATISSNPVVMYSKSTCPQCTQAKTDLEKNNLKAKIIEIDTADNGREIQKALKELTRKDTVPSIFINKRHIGGANELSKKLASGELKQMLE</sequence>
<dbReference type="InterPro" id="IPR002109">
    <property type="entry name" value="Glutaredoxin"/>
</dbReference>
<comment type="caution">
    <text evidence="3">The sequence shown here is derived from an EMBL/GenBank/DDBJ whole genome shotgun (WGS) entry which is preliminary data.</text>
</comment>
<evidence type="ECO:0000313" key="4">
    <source>
        <dbReference type="Proteomes" id="UP000188320"/>
    </source>
</evidence>
<dbReference type="GO" id="GO:0005737">
    <property type="term" value="C:cytoplasm"/>
    <property type="evidence" value="ECO:0007669"/>
    <property type="project" value="TreeGrafter"/>
</dbReference>
<dbReference type="PRINTS" id="PR00160">
    <property type="entry name" value="GLUTAREDOXIN"/>
</dbReference>
<dbReference type="EMBL" id="LSSK01000839">
    <property type="protein sequence ID" value="OMH81717.1"/>
    <property type="molecule type" value="Genomic_DNA"/>
</dbReference>
<dbReference type="OrthoDB" id="418495at2759"/>
<dbReference type="Pfam" id="PF00462">
    <property type="entry name" value="Glutaredoxin"/>
    <property type="match status" value="1"/>
</dbReference>
<dbReference type="CDD" id="cd03419">
    <property type="entry name" value="GRX_GRXh_1_2_like"/>
    <property type="match status" value="1"/>
</dbReference>
<dbReference type="PANTHER" id="PTHR45694">
    <property type="entry name" value="GLUTAREDOXIN 2"/>
    <property type="match status" value="1"/>
</dbReference>
<dbReference type="PROSITE" id="PS51354">
    <property type="entry name" value="GLUTAREDOXIN_2"/>
    <property type="match status" value="1"/>
</dbReference>
<dbReference type="PANTHER" id="PTHR45694:SF18">
    <property type="entry name" value="GLUTAREDOXIN-1-RELATED"/>
    <property type="match status" value="1"/>
</dbReference>
<evidence type="ECO:0000313" key="2">
    <source>
        <dbReference type="EMBL" id="OMH81717.1"/>
    </source>
</evidence>
<dbReference type="SUPFAM" id="SSF52833">
    <property type="entry name" value="Thioredoxin-like"/>
    <property type="match status" value="1"/>
</dbReference>
<dbReference type="Proteomes" id="UP000188320">
    <property type="component" value="Unassembled WGS sequence"/>
</dbReference>
<protein>
    <submittedName>
        <fullName evidence="3">Glutaredoxin-1</fullName>
    </submittedName>
</protein>
<dbReference type="AlphaFoldDB" id="A0A1R1PN23"/>
<name>A0A1R1PN23_ZANCU</name>
<dbReference type="InterPro" id="IPR014025">
    <property type="entry name" value="Glutaredoxin_subgr"/>
</dbReference>
<evidence type="ECO:0000313" key="3">
    <source>
        <dbReference type="EMBL" id="OMH82303.1"/>
    </source>
</evidence>
<organism evidence="3 4">
    <name type="scientific">Zancudomyces culisetae</name>
    <name type="common">Gut fungus</name>
    <name type="synonym">Smittium culisetae</name>
    <dbReference type="NCBI Taxonomy" id="1213189"/>
    <lineage>
        <taxon>Eukaryota</taxon>
        <taxon>Fungi</taxon>
        <taxon>Fungi incertae sedis</taxon>
        <taxon>Zoopagomycota</taxon>
        <taxon>Kickxellomycotina</taxon>
        <taxon>Harpellomycetes</taxon>
        <taxon>Harpellales</taxon>
        <taxon>Legeriomycetaceae</taxon>
        <taxon>Zancudomyces</taxon>
    </lineage>
</organism>
<dbReference type="Gene3D" id="3.40.30.10">
    <property type="entry name" value="Glutaredoxin"/>
    <property type="match status" value="1"/>
</dbReference>
<dbReference type="GO" id="GO:0015038">
    <property type="term" value="F:glutathione disulfide oxidoreductase activity"/>
    <property type="evidence" value="ECO:0007669"/>
    <property type="project" value="TreeGrafter"/>
</dbReference>
<dbReference type="GO" id="GO:0034599">
    <property type="term" value="P:cellular response to oxidative stress"/>
    <property type="evidence" value="ECO:0007669"/>
    <property type="project" value="TreeGrafter"/>
</dbReference>
<dbReference type="NCBIfam" id="TIGR02180">
    <property type="entry name" value="GRX_euk"/>
    <property type="match status" value="1"/>
</dbReference>
<reference evidence="4" key="2">
    <citation type="submission" date="2017-01" db="EMBL/GenBank/DDBJ databases">
        <authorList>
            <person name="Wang Y."/>
            <person name="White M."/>
            <person name="Kvist S."/>
            <person name="Moncalvo J.-M."/>
        </authorList>
    </citation>
    <scope>NUCLEOTIDE SEQUENCE [LARGE SCALE GENOMIC DNA]</scope>
    <source>
        <strain evidence="4">COL-18-3</strain>
    </source>
</reference>
<feature type="domain" description="Glutaredoxin" evidence="1">
    <location>
        <begin position="17"/>
        <end position="79"/>
    </location>
</feature>
<proteinExistence type="predicted"/>
<evidence type="ECO:0000259" key="1">
    <source>
        <dbReference type="Pfam" id="PF00462"/>
    </source>
</evidence>
<gene>
    <name evidence="3" type="ORF">AX774_g4215</name>
    <name evidence="2" type="ORF">AX774_g4824</name>
</gene>
<dbReference type="InterPro" id="IPR036249">
    <property type="entry name" value="Thioredoxin-like_sf"/>
</dbReference>
<reference evidence="3" key="1">
    <citation type="submission" date="2017-01" db="EMBL/GenBank/DDBJ databases">
        <authorList>
            <person name="Mah S.A."/>
            <person name="Swanson W.J."/>
            <person name="Moy G.W."/>
            <person name="Vacquier V.D."/>
        </authorList>
    </citation>
    <scope>NUCLEOTIDE SEQUENCE [LARGE SCALE GENOMIC DNA]</scope>
    <source>
        <strain evidence="3">COL-18-3</strain>
    </source>
</reference>
<dbReference type="InterPro" id="IPR011899">
    <property type="entry name" value="Glutaredoxin_euk/vir"/>
</dbReference>
<accession>A0A1R1PN23</accession>
<keyword evidence="4" id="KW-1185">Reference proteome</keyword>